<dbReference type="Pfam" id="PF00078">
    <property type="entry name" value="RVT_1"/>
    <property type="match status" value="1"/>
</dbReference>
<dbReference type="Gene3D" id="3.30.70.270">
    <property type="match status" value="1"/>
</dbReference>
<evidence type="ECO:0000259" key="1">
    <source>
        <dbReference type="PROSITE" id="PS50878"/>
    </source>
</evidence>
<gene>
    <name evidence="2" type="primary">YTX2</name>
</gene>
<dbReference type="InterPro" id="IPR043502">
    <property type="entry name" value="DNA/RNA_pol_sf"/>
</dbReference>
<dbReference type="InterPro" id="IPR000477">
    <property type="entry name" value="RT_dom"/>
</dbReference>
<dbReference type="EMBL" id="GALX01002574">
    <property type="protein sequence ID" value="JAB65892.1"/>
    <property type="molecule type" value="Transcribed_RNA"/>
</dbReference>
<dbReference type="PANTHER" id="PTHR19446">
    <property type="entry name" value="REVERSE TRANSCRIPTASES"/>
    <property type="match status" value="1"/>
</dbReference>
<accession>V5GW04</accession>
<dbReference type="CDD" id="cd01650">
    <property type="entry name" value="RT_nLTR_like"/>
    <property type="match status" value="1"/>
</dbReference>
<dbReference type="SUPFAM" id="SSF56672">
    <property type="entry name" value="DNA/RNA polymerases"/>
    <property type="match status" value="1"/>
</dbReference>
<evidence type="ECO:0000313" key="2">
    <source>
        <dbReference type="EMBL" id="JAB65892.1"/>
    </source>
</evidence>
<dbReference type="PROSITE" id="PS50878">
    <property type="entry name" value="RT_POL"/>
    <property type="match status" value="1"/>
</dbReference>
<reference evidence="2" key="1">
    <citation type="submission" date="2013-07" db="EMBL/GenBank/DDBJ databases">
        <title>Midgut Transcriptome Profiling of Anoplphora glabripennis, a Lignocellulose Degrading, Wood-Boring Cerambycid.</title>
        <authorList>
            <person name="Scully E.D."/>
            <person name="Hoover K."/>
            <person name="Carlson J.E."/>
            <person name="Tien M."/>
            <person name="Geib S.M."/>
        </authorList>
    </citation>
    <scope>NUCLEOTIDE SEQUENCE</scope>
</reference>
<name>V5GW04_ANOGL</name>
<protein>
    <submittedName>
        <fullName evidence="2">Transposon TX1 uncharacterized protein</fullName>
    </submittedName>
</protein>
<dbReference type="GO" id="GO:0071897">
    <property type="term" value="P:DNA biosynthetic process"/>
    <property type="evidence" value="ECO:0007669"/>
    <property type="project" value="UniProtKB-ARBA"/>
</dbReference>
<dbReference type="AlphaFoldDB" id="V5GW04"/>
<dbReference type="OrthoDB" id="1293503at2759"/>
<organism evidence="2">
    <name type="scientific">Anoplophora glabripennis</name>
    <name type="common">Asian longhorn beetle</name>
    <name type="synonym">Anoplophora nobilis</name>
    <dbReference type="NCBI Taxonomy" id="217634"/>
    <lineage>
        <taxon>Eukaryota</taxon>
        <taxon>Metazoa</taxon>
        <taxon>Ecdysozoa</taxon>
        <taxon>Arthropoda</taxon>
        <taxon>Hexapoda</taxon>
        <taxon>Insecta</taxon>
        <taxon>Pterygota</taxon>
        <taxon>Neoptera</taxon>
        <taxon>Endopterygota</taxon>
        <taxon>Coleoptera</taxon>
        <taxon>Polyphaga</taxon>
        <taxon>Cucujiformia</taxon>
        <taxon>Chrysomeloidea</taxon>
        <taxon>Cerambycidae</taxon>
        <taxon>Lamiinae</taxon>
        <taxon>Lamiini</taxon>
        <taxon>Anoplophora</taxon>
    </lineage>
</organism>
<proteinExistence type="predicted"/>
<sequence length="466" mass="54302">MFKEIILECAKKTCGTSKILNNRKQTVWWNEEIKQQVQSKKRKWKVYLTKKTEESLEEYKRQRNIVKSTIAAAKEKAWSEFGTKMEENYKSNQKLFYKVLKTMRKGKKIENTAVKNAHGQILTDEVEIMQRWKEYFQELLVGEEINDRQEETNSNEINARENEVITMEEMTQALRKLKNGKAPGQDKITSEMLKNMGGNGMEILLEILNKTWNEETIPTDWEMGLILPIFKKGDQKDCNNYRGIMLLSTGMKLYEQILNTRVKNIIEMTMTESQSGFRKGRSTQDHIFTIQQIINKTRLKRGNAYMAFIDLEKAFDKVPRAKVWDILEKKGVNNKLNKVIQSLYRNTTNIVIYKNMKSAIFKTKEGLRQGGGMSPTLFTVFMDHIIKKCNERTKTLFVGYRNLQAVNISECAYADDVVIMAASEKELQKNIDMWKEVLGENGMKINVKKTKTMAITEEQQKINIQI</sequence>
<feature type="domain" description="Reverse transcriptase" evidence="1">
    <location>
        <begin position="210"/>
        <end position="466"/>
    </location>
</feature>
<dbReference type="InterPro" id="IPR043128">
    <property type="entry name" value="Rev_trsase/Diguanyl_cyclase"/>
</dbReference>
<feature type="non-terminal residue" evidence="2">
    <location>
        <position position="466"/>
    </location>
</feature>